<proteinExistence type="predicted"/>
<evidence type="ECO:0000313" key="10">
    <source>
        <dbReference type="Proteomes" id="UP001239083"/>
    </source>
</evidence>
<evidence type="ECO:0000256" key="6">
    <source>
        <dbReference type="ARBA" id="ARBA00023136"/>
    </source>
</evidence>
<keyword evidence="5 7" id="KW-1133">Transmembrane helix</keyword>
<dbReference type="PROSITE" id="PS50928">
    <property type="entry name" value="ABC_TM1"/>
    <property type="match status" value="1"/>
</dbReference>
<dbReference type="SUPFAM" id="SSF161098">
    <property type="entry name" value="MetI-like"/>
    <property type="match status" value="1"/>
</dbReference>
<evidence type="ECO:0000256" key="7">
    <source>
        <dbReference type="SAM" id="Phobius"/>
    </source>
</evidence>
<evidence type="ECO:0000256" key="2">
    <source>
        <dbReference type="ARBA" id="ARBA00022448"/>
    </source>
</evidence>
<evidence type="ECO:0000256" key="3">
    <source>
        <dbReference type="ARBA" id="ARBA00022475"/>
    </source>
</evidence>
<comment type="caution">
    <text evidence="9">The sequence shown here is derived from an EMBL/GenBank/DDBJ whole genome shotgun (WGS) entry which is preliminary data.</text>
</comment>
<feature type="transmembrane region" description="Helical" evidence="7">
    <location>
        <begin position="184"/>
        <end position="206"/>
    </location>
</feature>
<dbReference type="Proteomes" id="UP001239083">
    <property type="component" value="Unassembled WGS sequence"/>
</dbReference>
<name>A0ABU0R5Y4_9MICO</name>
<keyword evidence="4 7" id="KW-0812">Transmembrane</keyword>
<accession>A0ABU0R5Y4</accession>
<gene>
    <name evidence="9" type="ORF">QFZ26_001029</name>
</gene>
<sequence>MGKKKLIAISNMTAPAVGQLDGRRREPRTRRKNPNRAQARMGYTFSAGYGILLVLFGLLPTLYAIFLAFTHEGAFVGLDNFVRVFNDYRFWPAVQHVAVYLVIWLTFQTIFVVLLALIVHAFRARWMSMSTRFVYYIPGALAGASSVMLWLFLLDPSVSPVSGILRALGMDSFVETVSIENLPVIFTIIAFWTGAGGWIVIMYGALNNISQEVMEAARVDGAGAVKTAWYIQLPLLRKWISYMGIMTLAAGTQLFVEPRILSQASKGVVPGDYSLNQLAYLYAFRQNDFNGSAAISLILLVVALGLAAFFVFRGGLFERD</sequence>
<dbReference type="EMBL" id="JAUSYY010000001">
    <property type="protein sequence ID" value="MDQ0893474.1"/>
    <property type="molecule type" value="Genomic_DNA"/>
</dbReference>
<keyword evidence="2" id="KW-0813">Transport</keyword>
<comment type="subcellular location">
    <subcellularLocation>
        <location evidence="1">Cell membrane</location>
        <topology evidence="1">Multi-pass membrane protein</topology>
    </subcellularLocation>
</comment>
<feature type="transmembrane region" description="Helical" evidence="7">
    <location>
        <begin position="133"/>
        <end position="153"/>
    </location>
</feature>
<evidence type="ECO:0000256" key="5">
    <source>
        <dbReference type="ARBA" id="ARBA00022989"/>
    </source>
</evidence>
<dbReference type="PANTHER" id="PTHR30193:SF41">
    <property type="entry name" value="DIACETYLCHITOBIOSE UPTAKE SYSTEM PERMEASE PROTEIN NGCF"/>
    <property type="match status" value="1"/>
</dbReference>
<dbReference type="RefSeq" id="WP_307039925.1">
    <property type="nucleotide sequence ID" value="NZ_JAUSYY010000001.1"/>
</dbReference>
<dbReference type="InterPro" id="IPR051393">
    <property type="entry name" value="ABC_transporter_permease"/>
</dbReference>
<evidence type="ECO:0000313" key="9">
    <source>
        <dbReference type="EMBL" id="MDQ0893474.1"/>
    </source>
</evidence>
<dbReference type="PANTHER" id="PTHR30193">
    <property type="entry name" value="ABC TRANSPORTER PERMEASE PROTEIN"/>
    <property type="match status" value="1"/>
</dbReference>
<keyword evidence="10" id="KW-1185">Reference proteome</keyword>
<keyword evidence="3" id="KW-1003">Cell membrane</keyword>
<keyword evidence="9" id="KW-0762">Sugar transport</keyword>
<reference evidence="9 10" key="1">
    <citation type="submission" date="2023-07" db="EMBL/GenBank/DDBJ databases">
        <title>Comparative genomics of wheat-associated soil bacteria to identify genetic determinants of phenazine resistance.</title>
        <authorList>
            <person name="Mouncey N."/>
        </authorList>
    </citation>
    <scope>NUCLEOTIDE SEQUENCE [LARGE SCALE GENOMIC DNA]</scope>
    <source>
        <strain evidence="9 10">V3I3</strain>
    </source>
</reference>
<protein>
    <submittedName>
        <fullName evidence="9">Multiple sugar transport system permease protein</fullName>
    </submittedName>
</protein>
<feature type="transmembrane region" description="Helical" evidence="7">
    <location>
        <begin position="41"/>
        <end position="69"/>
    </location>
</feature>
<dbReference type="Gene3D" id="1.10.3720.10">
    <property type="entry name" value="MetI-like"/>
    <property type="match status" value="1"/>
</dbReference>
<evidence type="ECO:0000259" key="8">
    <source>
        <dbReference type="PROSITE" id="PS50928"/>
    </source>
</evidence>
<evidence type="ECO:0000256" key="1">
    <source>
        <dbReference type="ARBA" id="ARBA00004651"/>
    </source>
</evidence>
<dbReference type="InterPro" id="IPR035906">
    <property type="entry name" value="MetI-like_sf"/>
</dbReference>
<evidence type="ECO:0000256" key="4">
    <source>
        <dbReference type="ARBA" id="ARBA00022692"/>
    </source>
</evidence>
<dbReference type="InterPro" id="IPR000515">
    <property type="entry name" value="MetI-like"/>
</dbReference>
<keyword evidence="6 7" id="KW-0472">Membrane</keyword>
<feature type="transmembrane region" description="Helical" evidence="7">
    <location>
        <begin position="97"/>
        <end position="121"/>
    </location>
</feature>
<feature type="transmembrane region" description="Helical" evidence="7">
    <location>
        <begin position="293"/>
        <end position="312"/>
    </location>
</feature>
<organism evidence="9 10">
    <name type="scientific">Agromyces ramosus</name>
    <dbReference type="NCBI Taxonomy" id="33879"/>
    <lineage>
        <taxon>Bacteria</taxon>
        <taxon>Bacillati</taxon>
        <taxon>Actinomycetota</taxon>
        <taxon>Actinomycetes</taxon>
        <taxon>Micrococcales</taxon>
        <taxon>Microbacteriaceae</taxon>
        <taxon>Agromyces</taxon>
    </lineage>
</organism>
<feature type="domain" description="ABC transmembrane type-1" evidence="8">
    <location>
        <begin position="94"/>
        <end position="310"/>
    </location>
</feature>